<dbReference type="EC" id="2.1.1.297" evidence="5"/>
<sequence length="276" mass="30091">MTLLEALKWGRAALAGGESPDIDAQLLLMQAAKVSRTTLLAFGERPLAPQAQAQFEGYIARRQNGEPVAHILGEQEFYGLALEVNPHTLIPRPDTETLVDLALALPEAPLRFLDLGTGTGAIAIAISHHRPAWQGVAVDAIAEAAALAGRNVQRHQAKVEVCQGSWFMPVRGQRFGLIVSNPPYIDPVDPHLGQGDVRFEPLSALIAEEAGLADLRYLVEQAPAYLESPGWLMLEHGYDQGAAVRQLMSERGFELVRSERDLGGQERVTLGQWQDK</sequence>
<dbReference type="Pfam" id="PF05175">
    <property type="entry name" value="MTS"/>
    <property type="match status" value="1"/>
</dbReference>
<dbReference type="FunFam" id="3.40.50.150:FF:000053">
    <property type="entry name" value="Release factor glutamine methyltransferase"/>
    <property type="match status" value="1"/>
</dbReference>
<dbReference type="GO" id="GO:0032259">
    <property type="term" value="P:methylation"/>
    <property type="evidence" value="ECO:0007669"/>
    <property type="project" value="UniProtKB-KW"/>
</dbReference>
<feature type="binding site" evidence="5">
    <location>
        <begin position="181"/>
        <end position="184"/>
    </location>
    <ligand>
        <name>substrate</name>
    </ligand>
</feature>
<accession>K2JZA0</accession>
<dbReference type="SUPFAM" id="SSF53335">
    <property type="entry name" value="S-adenosyl-L-methionine-dependent methyltransferases"/>
    <property type="match status" value="1"/>
</dbReference>
<dbReference type="PANTHER" id="PTHR18895">
    <property type="entry name" value="HEMK METHYLTRANSFERASE"/>
    <property type="match status" value="1"/>
</dbReference>
<comment type="caution">
    <text evidence="8">The sequence shown here is derived from an EMBL/GenBank/DDBJ whole genome shotgun (WGS) entry which is preliminary data.</text>
</comment>
<feature type="binding site" evidence="5">
    <location>
        <begin position="116"/>
        <end position="120"/>
    </location>
    <ligand>
        <name>S-adenosyl-L-methionine</name>
        <dbReference type="ChEBI" id="CHEBI:59789"/>
    </ligand>
</feature>
<proteinExistence type="inferred from homology"/>
<dbReference type="Gene3D" id="1.10.8.10">
    <property type="entry name" value="DNA helicase RuvA subunit, C-terminal domain"/>
    <property type="match status" value="1"/>
</dbReference>
<evidence type="ECO:0000259" key="6">
    <source>
        <dbReference type="Pfam" id="PF05175"/>
    </source>
</evidence>
<name>K2JZA0_9GAMM</name>
<dbReference type="PANTHER" id="PTHR18895:SF74">
    <property type="entry name" value="MTRF1L RELEASE FACTOR GLUTAMINE METHYLTRANSFERASE"/>
    <property type="match status" value="1"/>
</dbReference>
<keyword evidence="2 5" id="KW-0808">Transferase</keyword>
<dbReference type="InterPro" id="IPR050320">
    <property type="entry name" value="N5-glutamine_MTase"/>
</dbReference>
<dbReference type="CDD" id="cd02440">
    <property type="entry name" value="AdoMet_MTases"/>
    <property type="match status" value="1"/>
</dbReference>
<dbReference type="PROSITE" id="PS00092">
    <property type="entry name" value="N6_MTASE"/>
    <property type="match status" value="1"/>
</dbReference>
<dbReference type="STRING" id="745411.B3C1_13768"/>
<dbReference type="InterPro" id="IPR040758">
    <property type="entry name" value="PrmC_N"/>
</dbReference>
<comment type="similarity">
    <text evidence="5">Belongs to the protein N5-glutamine methyltransferase family. PrmC subfamily.</text>
</comment>
<feature type="binding site" evidence="5">
    <location>
        <position position="139"/>
    </location>
    <ligand>
        <name>S-adenosyl-L-methionine</name>
        <dbReference type="ChEBI" id="CHEBI:59789"/>
    </ligand>
</feature>
<evidence type="ECO:0000256" key="4">
    <source>
        <dbReference type="ARBA" id="ARBA00048391"/>
    </source>
</evidence>
<feature type="binding site" evidence="5">
    <location>
        <position position="181"/>
    </location>
    <ligand>
        <name>S-adenosyl-L-methionine</name>
        <dbReference type="ChEBI" id="CHEBI:59789"/>
    </ligand>
</feature>
<keyword evidence="3 5" id="KW-0949">S-adenosyl-L-methionine</keyword>
<gene>
    <name evidence="5" type="primary">prmC</name>
    <name evidence="8" type="ORF">B3C1_13768</name>
</gene>
<dbReference type="InterPro" id="IPR007848">
    <property type="entry name" value="Small_mtfrase_dom"/>
</dbReference>
<organism evidence="8 9">
    <name type="scientific">Gallaecimonas xiamenensis 3-C-1</name>
    <dbReference type="NCBI Taxonomy" id="745411"/>
    <lineage>
        <taxon>Bacteria</taxon>
        <taxon>Pseudomonadati</taxon>
        <taxon>Pseudomonadota</taxon>
        <taxon>Gammaproteobacteria</taxon>
        <taxon>Enterobacterales</taxon>
        <taxon>Gallaecimonadaceae</taxon>
        <taxon>Gallaecimonas</taxon>
    </lineage>
</organism>
<feature type="binding site" evidence="5">
    <location>
        <position position="166"/>
    </location>
    <ligand>
        <name>S-adenosyl-L-methionine</name>
        <dbReference type="ChEBI" id="CHEBI:59789"/>
    </ligand>
</feature>
<dbReference type="InterPro" id="IPR004556">
    <property type="entry name" value="HemK-like"/>
</dbReference>
<dbReference type="Proteomes" id="UP000006755">
    <property type="component" value="Unassembled WGS sequence"/>
</dbReference>
<dbReference type="NCBIfam" id="TIGR03534">
    <property type="entry name" value="RF_mod_PrmC"/>
    <property type="match status" value="1"/>
</dbReference>
<evidence type="ECO:0000313" key="9">
    <source>
        <dbReference type="Proteomes" id="UP000006755"/>
    </source>
</evidence>
<dbReference type="OrthoDB" id="9800643at2"/>
<protein>
    <recommendedName>
        <fullName evidence="5">Release factor glutamine methyltransferase</fullName>
        <shortName evidence="5">RF MTase</shortName>
        <ecNumber evidence="5">2.1.1.297</ecNumber>
    </recommendedName>
    <alternativeName>
        <fullName evidence="5">N5-glutamine methyltransferase PrmC</fullName>
    </alternativeName>
    <alternativeName>
        <fullName evidence="5">Protein-(glutamine-N5) MTase PrmC</fullName>
    </alternativeName>
    <alternativeName>
        <fullName evidence="5">Protein-glutamine N-methyltransferase PrmC</fullName>
    </alternativeName>
</protein>
<evidence type="ECO:0000256" key="3">
    <source>
        <dbReference type="ARBA" id="ARBA00022691"/>
    </source>
</evidence>
<dbReference type="InterPro" id="IPR019874">
    <property type="entry name" value="RF_methyltr_PrmC"/>
</dbReference>
<dbReference type="InterPro" id="IPR029063">
    <property type="entry name" value="SAM-dependent_MTases_sf"/>
</dbReference>
<dbReference type="EMBL" id="AMRI01000020">
    <property type="protein sequence ID" value="EKE70610.1"/>
    <property type="molecule type" value="Genomic_DNA"/>
</dbReference>
<evidence type="ECO:0000313" key="8">
    <source>
        <dbReference type="EMBL" id="EKE70610.1"/>
    </source>
</evidence>
<reference evidence="8 9" key="1">
    <citation type="journal article" date="2012" name="J. Bacteriol.">
        <title>Genome Sequence of Gallaecimonas xiamenensis Type Strain 3-C-1.</title>
        <authorList>
            <person name="Lai Q."/>
            <person name="Wang L."/>
            <person name="Wang W."/>
            <person name="Shao Z."/>
        </authorList>
    </citation>
    <scope>NUCLEOTIDE SEQUENCE [LARGE SCALE GENOMIC DNA]</scope>
    <source>
        <strain evidence="8 9">3-C-1</strain>
    </source>
</reference>
<keyword evidence="9" id="KW-1185">Reference proteome</keyword>
<feature type="domain" description="Methyltransferase small" evidence="6">
    <location>
        <begin position="105"/>
        <end position="185"/>
    </location>
</feature>
<dbReference type="NCBIfam" id="TIGR00536">
    <property type="entry name" value="hemK_fam"/>
    <property type="match status" value="1"/>
</dbReference>
<evidence type="ECO:0000256" key="2">
    <source>
        <dbReference type="ARBA" id="ARBA00022679"/>
    </source>
</evidence>
<feature type="domain" description="Release factor glutamine methyltransferase N-terminal" evidence="7">
    <location>
        <begin position="5"/>
        <end position="73"/>
    </location>
</feature>
<dbReference type="eggNOG" id="COG2890">
    <property type="taxonomic scope" value="Bacteria"/>
</dbReference>
<dbReference type="Gene3D" id="3.40.50.150">
    <property type="entry name" value="Vaccinia Virus protein VP39"/>
    <property type="match status" value="1"/>
</dbReference>
<evidence type="ECO:0000256" key="5">
    <source>
        <dbReference type="HAMAP-Rule" id="MF_02126"/>
    </source>
</evidence>
<comment type="function">
    <text evidence="5">Methylates the class 1 translation termination release factors RF1/PrfA and RF2/PrfB on the glutamine residue of the universally conserved GGQ motif.</text>
</comment>
<dbReference type="PATRIC" id="fig|745411.4.peg.2716"/>
<dbReference type="GO" id="GO:0102559">
    <property type="term" value="F:peptide chain release factor N(5)-glutamine methyltransferase activity"/>
    <property type="evidence" value="ECO:0007669"/>
    <property type="project" value="UniProtKB-EC"/>
</dbReference>
<comment type="catalytic activity">
    <reaction evidence="4 5">
        <text>L-glutaminyl-[peptide chain release factor] + S-adenosyl-L-methionine = N(5)-methyl-L-glutaminyl-[peptide chain release factor] + S-adenosyl-L-homocysteine + H(+)</text>
        <dbReference type="Rhea" id="RHEA:42896"/>
        <dbReference type="Rhea" id="RHEA-COMP:10271"/>
        <dbReference type="Rhea" id="RHEA-COMP:10272"/>
        <dbReference type="ChEBI" id="CHEBI:15378"/>
        <dbReference type="ChEBI" id="CHEBI:30011"/>
        <dbReference type="ChEBI" id="CHEBI:57856"/>
        <dbReference type="ChEBI" id="CHEBI:59789"/>
        <dbReference type="ChEBI" id="CHEBI:61891"/>
        <dbReference type="EC" id="2.1.1.297"/>
    </reaction>
</comment>
<evidence type="ECO:0000256" key="1">
    <source>
        <dbReference type="ARBA" id="ARBA00022603"/>
    </source>
</evidence>
<keyword evidence="1 5" id="KW-0489">Methyltransferase</keyword>
<dbReference type="GO" id="GO:0003676">
    <property type="term" value="F:nucleic acid binding"/>
    <property type="evidence" value="ECO:0007669"/>
    <property type="project" value="InterPro"/>
</dbReference>
<dbReference type="AlphaFoldDB" id="K2JZA0"/>
<dbReference type="HAMAP" id="MF_02126">
    <property type="entry name" value="RF_methyltr_PrmC"/>
    <property type="match status" value="1"/>
</dbReference>
<dbReference type="Pfam" id="PF17827">
    <property type="entry name" value="PrmC_N"/>
    <property type="match status" value="1"/>
</dbReference>
<evidence type="ECO:0000259" key="7">
    <source>
        <dbReference type="Pfam" id="PF17827"/>
    </source>
</evidence>
<dbReference type="InterPro" id="IPR002052">
    <property type="entry name" value="DNA_methylase_N6_adenine_CS"/>
</dbReference>
<dbReference type="RefSeq" id="WP_008485557.1">
    <property type="nucleotide sequence ID" value="NZ_AMRI01000020.1"/>
</dbReference>